<accession>A0A892ZF41</accession>
<reference evidence="1" key="1">
    <citation type="submission" date="2021-02" db="EMBL/GenBank/DDBJ databases">
        <title>Neisseriaceae sp. 26B isolated from the cloaca of a Common Toad-headed Turtle (Mesoclemmys nasuta).</title>
        <authorList>
            <person name="Spergser J."/>
            <person name="Busse H.-J."/>
        </authorList>
    </citation>
    <scope>NUCLEOTIDE SEQUENCE</scope>
    <source>
        <strain evidence="1">26B</strain>
    </source>
</reference>
<dbReference type="EMBL" id="CP069798">
    <property type="protein sequence ID" value="QRQ82101.1"/>
    <property type="molecule type" value="Genomic_DNA"/>
</dbReference>
<evidence type="ECO:0000313" key="2">
    <source>
        <dbReference type="EMBL" id="QRQ82101.1"/>
    </source>
</evidence>
<keyword evidence="3" id="KW-1185">Reference proteome</keyword>
<organism evidence="1 3">
    <name type="scientific">Paralysiella testudinis</name>
    <dbReference type="NCBI Taxonomy" id="2809020"/>
    <lineage>
        <taxon>Bacteria</taxon>
        <taxon>Pseudomonadati</taxon>
        <taxon>Pseudomonadota</taxon>
        <taxon>Betaproteobacteria</taxon>
        <taxon>Neisseriales</taxon>
        <taxon>Neisseriaceae</taxon>
        <taxon>Paralysiella</taxon>
    </lineage>
</organism>
<evidence type="ECO:0000313" key="3">
    <source>
        <dbReference type="Proteomes" id="UP000653156"/>
    </source>
</evidence>
<dbReference type="KEGG" id="ptes:JQU52_01290"/>
<name>A0A892ZF41_9NEIS</name>
<dbReference type="KEGG" id="ptes:JQU52_10295"/>
<sequence>MAKPHFKLKTIAGQVSITPADLSAHIAVARQFWGVGGFGGLLPNPDAVLKKLGRDISVYRDLLSDPIVAGHVRRRKSAVTSMAWRLDDADTPPAVAAALADFFAGVDIYRLINQILDATLYGYQPLELVWQRGSLWLPDVIAKPPQWFQFNAEGELCFTGDGRMDAEPVLPYKFLCPTHNASYTNPYGMGDLATVYWPTVFKRGGLKFWAEFAEKFGAPWIIAQEPRSNTDADTNRLLDALEQLIGNAVATIPNDSSVEIKEAAGKQGSADVYDRFIRYCRSEIAIALLGQDQTTEKDTNHASAKAGLEVTDDIRDNDCRIVEGCLNQLIEWICTLNFGENVARPAFVLYSEEVGDKTLAERDQILSQCGVQLSKSYWQRAYNLDDDDIVQVGAAAKATTSSHLASFAEPITAADAGIVVDNTVAEILASGSLNAQGQALTRSLINALQSGGADTDTVLDRLINAYPDMDDKALQDELARLIFLAGLVGRVEAAGELAT</sequence>
<dbReference type="RefSeq" id="WP_230338400.1">
    <property type="nucleotide sequence ID" value="NZ_CP069798.1"/>
</dbReference>
<evidence type="ECO:0000313" key="1">
    <source>
        <dbReference type="EMBL" id="QRQ81108.1"/>
    </source>
</evidence>
<dbReference type="EMBL" id="CP069798">
    <property type="protein sequence ID" value="QRQ81108.1"/>
    <property type="molecule type" value="Genomic_DNA"/>
</dbReference>
<dbReference type="Pfam" id="PF06074">
    <property type="entry name" value="Portal_Mu"/>
    <property type="match status" value="1"/>
</dbReference>
<gene>
    <name evidence="2" type="ORF">JQU52_01290</name>
    <name evidence="1" type="ORF">JQU52_10295</name>
</gene>
<dbReference type="AlphaFoldDB" id="A0A892ZF41"/>
<proteinExistence type="predicted"/>
<dbReference type="Proteomes" id="UP000653156">
    <property type="component" value="Chromosome"/>
</dbReference>
<dbReference type="InterPro" id="IPR009279">
    <property type="entry name" value="Portal_Mu"/>
</dbReference>
<protein>
    <submittedName>
        <fullName evidence="1">DUF935 family protein</fullName>
    </submittedName>
</protein>